<dbReference type="InterPro" id="IPR013096">
    <property type="entry name" value="Cupin_2"/>
</dbReference>
<evidence type="ECO:0000259" key="1">
    <source>
        <dbReference type="Pfam" id="PF07883"/>
    </source>
</evidence>
<gene>
    <name evidence="2" type="ORF">FAZ69_20670</name>
</gene>
<dbReference type="InterPro" id="IPR052535">
    <property type="entry name" value="Bacilysin_H2HPP_isomerase"/>
</dbReference>
<dbReference type="InterPro" id="IPR014710">
    <property type="entry name" value="RmlC-like_jellyroll"/>
</dbReference>
<sequence length="126" mass="13416">MPLFSRSALKTHEVIAGGRASFIHGERFSLAFWKLDAGAVLPLHRHPHEMAPNVMSGAIELTVDGQTYRLNAGDTFVIPPGVPHSAVALEPSEVVDVFAPVREDYRALAAGGAATYLGPATQTDNP</sequence>
<name>A0A4U1HX94_9BURK</name>
<dbReference type="AlphaFoldDB" id="A0A4U1HX94"/>
<evidence type="ECO:0000313" key="3">
    <source>
        <dbReference type="Proteomes" id="UP000305539"/>
    </source>
</evidence>
<dbReference type="Gene3D" id="2.60.120.10">
    <property type="entry name" value="Jelly Rolls"/>
    <property type="match status" value="1"/>
</dbReference>
<dbReference type="Pfam" id="PF07883">
    <property type="entry name" value="Cupin_2"/>
    <property type="match status" value="1"/>
</dbReference>
<reference evidence="2 3" key="1">
    <citation type="submission" date="2019-04" db="EMBL/GenBank/DDBJ databases">
        <title>Trinickia sp. 7GSK02, isolated from subtropical forest soil.</title>
        <authorList>
            <person name="Gao Z.-H."/>
            <person name="Qiu L.-H."/>
        </authorList>
    </citation>
    <scope>NUCLEOTIDE SEQUENCE [LARGE SCALE GENOMIC DNA]</scope>
    <source>
        <strain evidence="2 3">7GSK02</strain>
    </source>
</reference>
<dbReference type="InterPro" id="IPR011051">
    <property type="entry name" value="RmlC_Cupin_sf"/>
</dbReference>
<dbReference type="SUPFAM" id="SSF51182">
    <property type="entry name" value="RmlC-like cupins"/>
    <property type="match status" value="1"/>
</dbReference>
<proteinExistence type="predicted"/>
<comment type="caution">
    <text evidence="2">The sequence shown here is derived from an EMBL/GenBank/DDBJ whole genome shotgun (WGS) entry which is preliminary data.</text>
</comment>
<dbReference type="CDD" id="cd02238">
    <property type="entry name" value="cupin_KdgF"/>
    <property type="match status" value="1"/>
</dbReference>
<dbReference type="Proteomes" id="UP000305539">
    <property type="component" value="Unassembled WGS sequence"/>
</dbReference>
<organism evidence="2 3">
    <name type="scientific">Trinickia terrae</name>
    <dbReference type="NCBI Taxonomy" id="2571161"/>
    <lineage>
        <taxon>Bacteria</taxon>
        <taxon>Pseudomonadati</taxon>
        <taxon>Pseudomonadota</taxon>
        <taxon>Betaproteobacteria</taxon>
        <taxon>Burkholderiales</taxon>
        <taxon>Burkholderiaceae</taxon>
        <taxon>Trinickia</taxon>
    </lineage>
</organism>
<accession>A0A4U1HX94</accession>
<dbReference type="PANTHER" id="PTHR40112">
    <property type="entry name" value="H2HPP ISOMERASE"/>
    <property type="match status" value="1"/>
</dbReference>
<protein>
    <submittedName>
        <fullName evidence="2">Cupin domain-containing protein</fullName>
    </submittedName>
</protein>
<dbReference type="EMBL" id="SWJE01000011">
    <property type="protein sequence ID" value="TKC86271.1"/>
    <property type="molecule type" value="Genomic_DNA"/>
</dbReference>
<keyword evidence="3" id="KW-1185">Reference proteome</keyword>
<dbReference type="OrthoDB" id="9811153at2"/>
<evidence type="ECO:0000313" key="2">
    <source>
        <dbReference type="EMBL" id="TKC86271.1"/>
    </source>
</evidence>
<feature type="domain" description="Cupin type-2" evidence="1">
    <location>
        <begin position="32"/>
        <end position="97"/>
    </location>
</feature>
<dbReference type="PANTHER" id="PTHR40112:SF1">
    <property type="entry name" value="H2HPP ISOMERASE"/>
    <property type="match status" value="1"/>
</dbReference>